<gene>
    <name evidence="1" type="ORF">PIB30_001469</name>
</gene>
<comment type="caution">
    <text evidence="1">The sequence shown here is derived from an EMBL/GenBank/DDBJ whole genome shotgun (WGS) entry which is preliminary data.</text>
</comment>
<accession>A0ABU6Q3N7</accession>
<reference evidence="1 2" key="1">
    <citation type="journal article" date="2023" name="Plants (Basel)">
        <title>Bridging the Gap: Combining Genomics and Transcriptomics Approaches to Understand Stylosanthes scabra, an Orphan Legume from the Brazilian Caatinga.</title>
        <authorList>
            <person name="Ferreira-Neto J.R.C."/>
            <person name="da Silva M.D."/>
            <person name="Binneck E."/>
            <person name="de Melo N.F."/>
            <person name="da Silva R.H."/>
            <person name="de Melo A.L.T.M."/>
            <person name="Pandolfi V."/>
            <person name="Bustamante F.O."/>
            <person name="Brasileiro-Vidal A.C."/>
            <person name="Benko-Iseppon A.M."/>
        </authorList>
    </citation>
    <scope>NUCLEOTIDE SEQUENCE [LARGE SCALE GENOMIC DNA]</scope>
    <source>
        <tissue evidence="1">Leaves</tissue>
    </source>
</reference>
<evidence type="ECO:0000313" key="1">
    <source>
        <dbReference type="EMBL" id="MED6106076.1"/>
    </source>
</evidence>
<keyword evidence="2" id="KW-1185">Reference proteome</keyword>
<organism evidence="1 2">
    <name type="scientific">Stylosanthes scabra</name>
    <dbReference type="NCBI Taxonomy" id="79078"/>
    <lineage>
        <taxon>Eukaryota</taxon>
        <taxon>Viridiplantae</taxon>
        <taxon>Streptophyta</taxon>
        <taxon>Embryophyta</taxon>
        <taxon>Tracheophyta</taxon>
        <taxon>Spermatophyta</taxon>
        <taxon>Magnoliopsida</taxon>
        <taxon>eudicotyledons</taxon>
        <taxon>Gunneridae</taxon>
        <taxon>Pentapetalae</taxon>
        <taxon>rosids</taxon>
        <taxon>fabids</taxon>
        <taxon>Fabales</taxon>
        <taxon>Fabaceae</taxon>
        <taxon>Papilionoideae</taxon>
        <taxon>50 kb inversion clade</taxon>
        <taxon>dalbergioids sensu lato</taxon>
        <taxon>Dalbergieae</taxon>
        <taxon>Pterocarpus clade</taxon>
        <taxon>Stylosanthes</taxon>
    </lineage>
</organism>
<name>A0ABU6Q3N7_9FABA</name>
<proteinExistence type="predicted"/>
<sequence>MDKMFFIRLYPNGVTHRQKDGICFQCQAHVVFQHPRVSTLQELRQVMLYKLGGQFMEITEVGYRFLSSLRRNRRPIWMLVWLLNDKHVRVSFECHRRLTAETIIEFLVVQAEAGNLSVPQPSDLTEPPAHATPLCIQEPAGKGLEAEIGSSEADSDYFVESGSSSEDPNCDKLEDVPCFYQQLDLDAMRISDPLRAGIIDDYNTDGGVESRVGHRLRNWEAVHMAVKKYSIRRNAEYRVVESD</sequence>
<dbReference type="Proteomes" id="UP001341840">
    <property type="component" value="Unassembled WGS sequence"/>
</dbReference>
<protein>
    <submittedName>
        <fullName evidence="1">Uncharacterized protein</fullName>
    </submittedName>
</protein>
<dbReference type="EMBL" id="JASCZI010000003">
    <property type="protein sequence ID" value="MED6106076.1"/>
    <property type="molecule type" value="Genomic_DNA"/>
</dbReference>
<evidence type="ECO:0000313" key="2">
    <source>
        <dbReference type="Proteomes" id="UP001341840"/>
    </source>
</evidence>